<evidence type="ECO:0000313" key="1">
    <source>
        <dbReference type="EMBL" id="HHO58509.1"/>
    </source>
</evidence>
<sequence length="28" mass="3264">KLPEPLRQAHLWAGRARRLGLVGRQDIR</sequence>
<dbReference type="Proteomes" id="UP000886105">
    <property type="component" value="Unassembled WGS sequence"/>
</dbReference>
<keyword evidence="1" id="KW-0540">Nuclease</keyword>
<accession>A0A7C5SPR7</accession>
<dbReference type="AlphaFoldDB" id="A0A7C5SPR7"/>
<name>A0A7C5SPR7_9DEIN</name>
<comment type="caution">
    <text evidence="1">The sequence shown here is derived from an EMBL/GenBank/DDBJ whole genome shotgun (WGS) entry which is preliminary data.</text>
</comment>
<protein>
    <submittedName>
        <fullName evidence="1">Endonuclease V</fullName>
    </submittedName>
</protein>
<keyword evidence="1" id="KW-0378">Hydrolase</keyword>
<reference evidence="1" key="1">
    <citation type="journal article" date="2020" name="mSystems">
        <title>Genome- and Community-Level Interaction Insights into Carbon Utilization and Element Cycling Functions of Hydrothermarchaeota in Hydrothermal Sediment.</title>
        <authorList>
            <person name="Zhou Z."/>
            <person name="Liu Y."/>
            <person name="Xu W."/>
            <person name="Pan J."/>
            <person name="Luo Z.H."/>
            <person name="Li M."/>
        </authorList>
    </citation>
    <scope>NUCLEOTIDE SEQUENCE [LARGE SCALE GENOMIC DNA]</scope>
    <source>
        <strain evidence="1">HyVt-523</strain>
    </source>
</reference>
<organism evidence="1">
    <name type="scientific">Oceanithermus profundus</name>
    <dbReference type="NCBI Taxonomy" id="187137"/>
    <lineage>
        <taxon>Bacteria</taxon>
        <taxon>Thermotogati</taxon>
        <taxon>Deinococcota</taxon>
        <taxon>Deinococci</taxon>
        <taxon>Thermales</taxon>
        <taxon>Thermaceae</taxon>
        <taxon>Oceanithermus</taxon>
    </lineage>
</organism>
<dbReference type="GO" id="GO:0004519">
    <property type="term" value="F:endonuclease activity"/>
    <property type="evidence" value="ECO:0007669"/>
    <property type="project" value="UniProtKB-KW"/>
</dbReference>
<feature type="non-terminal residue" evidence="1">
    <location>
        <position position="1"/>
    </location>
</feature>
<gene>
    <name evidence="1" type="ORF">ENJ85_04975</name>
</gene>
<proteinExistence type="predicted"/>
<keyword evidence="1" id="KW-0255">Endonuclease</keyword>
<dbReference type="EMBL" id="DRNZ01000306">
    <property type="protein sequence ID" value="HHO58509.1"/>
    <property type="molecule type" value="Genomic_DNA"/>
</dbReference>